<protein>
    <recommendedName>
        <fullName evidence="4">Ankyrin repeat protein</fullName>
    </recommendedName>
</protein>
<accession>A0AAD3D2Q2</accession>
<gene>
    <name evidence="2" type="ORF">CTEN210_12177</name>
</gene>
<name>A0AAD3D2Q2_9STRA</name>
<evidence type="ECO:0000313" key="2">
    <source>
        <dbReference type="EMBL" id="GFH55701.1"/>
    </source>
</evidence>
<dbReference type="InterPro" id="IPR036770">
    <property type="entry name" value="Ankyrin_rpt-contain_sf"/>
</dbReference>
<dbReference type="AlphaFoldDB" id="A0AAD3D2Q2"/>
<organism evidence="2 3">
    <name type="scientific">Chaetoceros tenuissimus</name>
    <dbReference type="NCBI Taxonomy" id="426638"/>
    <lineage>
        <taxon>Eukaryota</taxon>
        <taxon>Sar</taxon>
        <taxon>Stramenopiles</taxon>
        <taxon>Ochrophyta</taxon>
        <taxon>Bacillariophyta</taxon>
        <taxon>Coscinodiscophyceae</taxon>
        <taxon>Chaetocerotophycidae</taxon>
        <taxon>Chaetocerotales</taxon>
        <taxon>Chaetocerotaceae</taxon>
        <taxon>Chaetoceros</taxon>
    </lineage>
</organism>
<dbReference type="Proteomes" id="UP001054902">
    <property type="component" value="Unassembled WGS sequence"/>
</dbReference>
<dbReference type="EMBL" id="BLLK01000051">
    <property type="protein sequence ID" value="GFH55701.1"/>
    <property type="molecule type" value="Genomic_DNA"/>
</dbReference>
<evidence type="ECO:0000313" key="3">
    <source>
        <dbReference type="Proteomes" id="UP001054902"/>
    </source>
</evidence>
<evidence type="ECO:0008006" key="4">
    <source>
        <dbReference type="Google" id="ProtNLM"/>
    </source>
</evidence>
<feature type="compositionally biased region" description="Basic and acidic residues" evidence="1">
    <location>
        <begin position="133"/>
        <end position="146"/>
    </location>
</feature>
<sequence>MTSKAARIRDYTSEFKGYNDQQIFNTAMEFGNVPIIQYIHTHGLKFLFKDAFPRVITSVSLDAVKYCHEVAKAPWNEQATTCAVVKGKIEILEYLLENGCPINMNLCIKIARRKKDPRLLQVLTTWSMPRMNKDVLPKRNDKKDEGDASSSFGHQQIGIAPAA</sequence>
<evidence type="ECO:0000256" key="1">
    <source>
        <dbReference type="SAM" id="MobiDB-lite"/>
    </source>
</evidence>
<proteinExistence type="predicted"/>
<dbReference type="SUPFAM" id="SSF140860">
    <property type="entry name" value="Pseudo ankyrin repeat-like"/>
    <property type="match status" value="1"/>
</dbReference>
<keyword evidence="3" id="KW-1185">Reference proteome</keyword>
<comment type="caution">
    <text evidence="2">The sequence shown here is derived from an EMBL/GenBank/DDBJ whole genome shotgun (WGS) entry which is preliminary data.</text>
</comment>
<reference evidence="2 3" key="1">
    <citation type="journal article" date="2021" name="Sci. Rep.">
        <title>The genome of the diatom Chaetoceros tenuissimus carries an ancient integrated fragment of an extant virus.</title>
        <authorList>
            <person name="Hongo Y."/>
            <person name="Kimura K."/>
            <person name="Takaki Y."/>
            <person name="Yoshida Y."/>
            <person name="Baba S."/>
            <person name="Kobayashi G."/>
            <person name="Nagasaki K."/>
            <person name="Hano T."/>
            <person name="Tomaru Y."/>
        </authorList>
    </citation>
    <scope>NUCLEOTIDE SEQUENCE [LARGE SCALE GENOMIC DNA]</scope>
    <source>
        <strain evidence="2 3">NIES-3715</strain>
    </source>
</reference>
<dbReference type="Gene3D" id="1.25.40.20">
    <property type="entry name" value="Ankyrin repeat-containing domain"/>
    <property type="match status" value="1"/>
</dbReference>
<feature type="region of interest" description="Disordered" evidence="1">
    <location>
        <begin position="133"/>
        <end position="163"/>
    </location>
</feature>